<protein>
    <submittedName>
        <fullName evidence="1">Uncharacterized protein</fullName>
    </submittedName>
</protein>
<dbReference type="AlphaFoldDB" id="A0A9Q4C565"/>
<evidence type="ECO:0000313" key="2">
    <source>
        <dbReference type="Proteomes" id="UP001149411"/>
    </source>
</evidence>
<keyword evidence="2" id="KW-1185">Reference proteome</keyword>
<accession>A0A9Q4C565</accession>
<reference evidence="1" key="1">
    <citation type="submission" date="2022-09" db="EMBL/GenBank/DDBJ databases">
        <title>Haloadaptaus new haloarchaeum isolated from saline soil.</title>
        <authorList>
            <person name="Duran-Viseras A."/>
            <person name="Sanchez-Porro C."/>
            <person name="Ventosa A."/>
        </authorList>
    </citation>
    <scope>NUCLEOTIDE SEQUENCE</scope>
    <source>
        <strain evidence="1">F3-133</strain>
    </source>
</reference>
<comment type="caution">
    <text evidence="1">The sequence shown here is derived from an EMBL/GenBank/DDBJ whole genome shotgun (WGS) entry which is preliminary data.</text>
</comment>
<sequence length="134" mass="14013">MKRVVGAFLVFGILATGAYLATEPGVDVQERMVVNEGDEAVLSLSVRNVGTVHATVVGGGGDRTVPRVRLPDGRAASSATAAVPASGEVEPRLIVEAPEGTEPGEYSVRLEAWRLPDRMGDRTVTEVTVVVEGS</sequence>
<dbReference type="RefSeq" id="WP_266087412.1">
    <property type="nucleotide sequence ID" value="NZ_RKLV01000007.1"/>
</dbReference>
<dbReference type="Proteomes" id="UP001149411">
    <property type="component" value="Unassembled WGS sequence"/>
</dbReference>
<gene>
    <name evidence="1" type="ORF">EGH25_07935</name>
</gene>
<dbReference type="EMBL" id="RKLV01000007">
    <property type="protein sequence ID" value="MCX2819280.1"/>
    <property type="molecule type" value="Genomic_DNA"/>
</dbReference>
<name>A0A9Q4C565_9EURY</name>
<organism evidence="1 2">
    <name type="scientific">Halorutilus salinus</name>
    <dbReference type="NCBI Taxonomy" id="2487751"/>
    <lineage>
        <taxon>Archaea</taxon>
        <taxon>Methanobacteriati</taxon>
        <taxon>Methanobacteriota</taxon>
        <taxon>Stenosarchaea group</taxon>
        <taxon>Halobacteria</taxon>
        <taxon>Halorutilales</taxon>
        <taxon>Halorutilaceae</taxon>
        <taxon>Halorutilus</taxon>
    </lineage>
</organism>
<evidence type="ECO:0000313" key="1">
    <source>
        <dbReference type="EMBL" id="MCX2819280.1"/>
    </source>
</evidence>
<proteinExistence type="predicted"/>